<keyword evidence="3" id="KW-1185">Reference proteome</keyword>
<dbReference type="STRING" id="926562.Oweho_2629"/>
<evidence type="ECO:0000259" key="1">
    <source>
        <dbReference type="Pfam" id="PF00149"/>
    </source>
</evidence>
<proteinExistence type="predicted"/>
<dbReference type="OrthoDB" id="9795838at2"/>
<dbReference type="PANTHER" id="PTHR39323:SF1">
    <property type="entry name" value="BLR1149 PROTEIN"/>
    <property type="match status" value="1"/>
</dbReference>
<reference evidence="2 3" key="1">
    <citation type="journal article" date="2012" name="Stand. Genomic Sci.">
        <title>Genome sequence of the orange-pigmented seawater bacterium Owenweeksia hongkongensis type strain (UST20020801(T)).</title>
        <authorList>
            <person name="Riedel T."/>
            <person name="Held B."/>
            <person name="Nolan M."/>
            <person name="Lucas S."/>
            <person name="Lapidus A."/>
            <person name="Tice H."/>
            <person name="Del Rio T.G."/>
            <person name="Cheng J.F."/>
            <person name="Han C."/>
            <person name="Tapia R."/>
            <person name="Goodwin L.A."/>
            <person name="Pitluck S."/>
            <person name="Liolios K."/>
            <person name="Mavromatis K."/>
            <person name="Pagani I."/>
            <person name="Ivanova N."/>
            <person name="Mikhailova N."/>
            <person name="Pati A."/>
            <person name="Chen A."/>
            <person name="Palaniappan K."/>
            <person name="Rohde M."/>
            <person name="Tindall B.J."/>
            <person name="Detter J.C."/>
            <person name="Goker M."/>
            <person name="Woyke T."/>
            <person name="Bristow J."/>
            <person name="Eisen J.A."/>
            <person name="Markowitz V."/>
            <person name="Hugenholtz P."/>
            <person name="Klenk H.P."/>
            <person name="Kyrpides N.C."/>
        </authorList>
    </citation>
    <scope>NUCLEOTIDE SEQUENCE</scope>
    <source>
        <strain evidence="3">DSM 17368 / JCM 12287 / NRRL B-23963</strain>
    </source>
</reference>
<organism evidence="2 3">
    <name type="scientific">Owenweeksia hongkongensis (strain DSM 17368 / CIP 108786 / JCM 12287 / NRRL B-23963 / UST20020801)</name>
    <dbReference type="NCBI Taxonomy" id="926562"/>
    <lineage>
        <taxon>Bacteria</taxon>
        <taxon>Pseudomonadati</taxon>
        <taxon>Bacteroidota</taxon>
        <taxon>Flavobacteriia</taxon>
        <taxon>Flavobacteriales</taxon>
        <taxon>Owenweeksiaceae</taxon>
        <taxon>Owenweeksia</taxon>
    </lineage>
</organism>
<evidence type="ECO:0000313" key="3">
    <source>
        <dbReference type="Proteomes" id="UP000005631"/>
    </source>
</evidence>
<dbReference type="SUPFAM" id="SSF56300">
    <property type="entry name" value="Metallo-dependent phosphatases"/>
    <property type="match status" value="1"/>
</dbReference>
<feature type="domain" description="Calcineurin-like phosphoesterase" evidence="1">
    <location>
        <begin position="27"/>
        <end position="127"/>
    </location>
</feature>
<name>G8R8Y5_OWEHD</name>
<dbReference type="PANTHER" id="PTHR39323">
    <property type="entry name" value="BLR1149 PROTEIN"/>
    <property type="match status" value="1"/>
</dbReference>
<dbReference type="PIRSF" id="PIRSF000887">
    <property type="entry name" value="Pesterase_MJ0037"/>
    <property type="match status" value="1"/>
</dbReference>
<protein>
    <submittedName>
        <fullName evidence="2">Putative phosphoesterase, ICC</fullName>
    </submittedName>
</protein>
<dbReference type="Gene3D" id="3.60.21.10">
    <property type="match status" value="1"/>
</dbReference>
<dbReference type="Pfam" id="PF00149">
    <property type="entry name" value="Metallophos"/>
    <property type="match status" value="1"/>
</dbReference>
<dbReference type="eggNOG" id="COG1407">
    <property type="taxonomic scope" value="Bacteria"/>
</dbReference>
<dbReference type="InterPro" id="IPR026336">
    <property type="entry name" value="PdeM-like"/>
</dbReference>
<dbReference type="EMBL" id="CP003156">
    <property type="protein sequence ID" value="AEV33593.1"/>
    <property type="molecule type" value="Genomic_DNA"/>
</dbReference>
<dbReference type="NCBIfam" id="TIGR04123">
    <property type="entry name" value="P_estr_lig_assc"/>
    <property type="match status" value="1"/>
</dbReference>
<dbReference type="InterPro" id="IPR029052">
    <property type="entry name" value="Metallo-depent_PP-like"/>
</dbReference>
<accession>G8R8Y5</accession>
<evidence type="ECO:0000313" key="2">
    <source>
        <dbReference type="EMBL" id="AEV33593.1"/>
    </source>
</evidence>
<dbReference type="AlphaFoldDB" id="G8R8Y5"/>
<dbReference type="InterPro" id="IPR024173">
    <property type="entry name" value="Pesterase_MJ0037-like"/>
</dbReference>
<sequence length="211" mass="24547">MLSFHHLNQTLQLLPEKAIYWEDQKALLIADAHFGKVTHFRKAGMAIPEQAAHRNLNTLQQLITEYKPEKVLFLGDLFHSEMNTEWLLFKELLLEFPNVEFTLIQGNHDILHKHSYDNTTMRVVRELNLEPYNFTHEPEEHPSLYNLSGHLHPGVRMQRKGRQSMRLPCFYFGKKNGVLPAFGEFTGLHIISPKKDDHIFIISGKVVQQAL</sequence>
<dbReference type="Proteomes" id="UP000005631">
    <property type="component" value="Chromosome"/>
</dbReference>
<dbReference type="InterPro" id="IPR004843">
    <property type="entry name" value="Calcineurin-like_PHP"/>
</dbReference>
<gene>
    <name evidence="2" type="ordered locus">Oweho_2629</name>
</gene>
<dbReference type="HOGENOM" id="CLU_075478_1_0_10"/>
<dbReference type="GO" id="GO:0016787">
    <property type="term" value="F:hydrolase activity"/>
    <property type="evidence" value="ECO:0007669"/>
    <property type="project" value="InterPro"/>
</dbReference>
<dbReference type="KEGG" id="oho:Oweho_2629"/>